<dbReference type="Gene3D" id="3.40.50.10420">
    <property type="entry name" value="NagB/RpiA/CoA transferase-like"/>
    <property type="match status" value="1"/>
</dbReference>
<feature type="binding site" evidence="4">
    <location>
        <begin position="136"/>
        <end position="144"/>
    </location>
    <ligand>
        <name>ATP</name>
        <dbReference type="ChEBI" id="CHEBI:30616"/>
    </ligand>
</feature>
<dbReference type="NCBIfam" id="TIGR02727">
    <property type="entry name" value="MTHFS_bact"/>
    <property type="match status" value="1"/>
</dbReference>
<comment type="caution">
    <text evidence="6">The sequence shown here is derived from an EMBL/GenBank/DDBJ whole genome shotgun (WGS) entry which is preliminary data.</text>
</comment>
<dbReference type="Pfam" id="PF01812">
    <property type="entry name" value="5-FTHF_cyc-lig"/>
    <property type="match status" value="1"/>
</dbReference>
<dbReference type="GO" id="GO:0009396">
    <property type="term" value="P:folic acid-containing compound biosynthetic process"/>
    <property type="evidence" value="ECO:0007669"/>
    <property type="project" value="TreeGrafter"/>
</dbReference>
<evidence type="ECO:0000256" key="5">
    <source>
        <dbReference type="RuleBase" id="RU361279"/>
    </source>
</evidence>
<evidence type="ECO:0000256" key="2">
    <source>
        <dbReference type="ARBA" id="ARBA00022741"/>
    </source>
</evidence>
<proteinExistence type="inferred from homology"/>
<dbReference type="GO" id="GO:0046872">
    <property type="term" value="F:metal ion binding"/>
    <property type="evidence" value="ECO:0007669"/>
    <property type="project" value="UniProtKB-KW"/>
</dbReference>
<dbReference type="PANTHER" id="PTHR23407:SF1">
    <property type="entry name" value="5-FORMYLTETRAHYDROFOLATE CYCLO-LIGASE"/>
    <property type="match status" value="1"/>
</dbReference>
<dbReference type="OrthoDB" id="9801938at2"/>
<comment type="similarity">
    <text evidence="1 5">Belongs to the 5-formyltetrahydrofolate cyclo-ligase family.</text>
</comment>
<gene>
    <name evidence="6" type="ORF">YH63_009810</name>
</gene>
<organism evidence="6 7">
    <name type="scientific">Afipia massiliensis</name>
    <dbReference type="NCBI Taxonomy" id="211460"/>
    <lineage>
        <taxon>Bacteria</taxon>
        <taxon>Pseudomonadati</taxon>
        <taxon>Pseudomonadota</taxon>
        <taxon>Alphaproteobacteria</taxon>
        <taxon>Hyphomicrobiales</taxon>
        <taxon>Nitrobacteraceae</taxon>
        <taxon>Afipia</taxon>
    </lineage>
</organism>
<dbReference type="InterPro" id="IPR037171">
    <property type="entry name" value="NagB/RpiA_transferase-like"/>
</dbReference>
<dbReference type="GO" id="GO:0035999">
    <property type="term" value="P:tetrahydrofolate interconversion"/>
    <property type="evidence" value="ECO:0007669"/>
    <property type="project" value="TreeGrafter"/>
</dbReference>
<dbReference type="AlphaFoldDB" id="A0A4U6BMV2"/>
<dbReference type="PANTHER" id="PTHR23407">
    <property type="entry name" value="ATPASE INHIBITOR/5-FORMYLTETRAHYDROFOLATE CYCLO-LIGASE"/>
    <property type="match status" value="1"/>
</dbReference>
<name>A0A4U6BMV2_9BRAD</name>
<dbReference type="GO" id="GO:0030272">
    <property type="term" value="F:5-formyltetrahydrofolate cyclo-ligase activity"/>
    <property type="evidence" value="ECO:0007669"/>
    <property type="project" value="UniProtKB-EC"/>
</dbReference>
<dbReference type="GO" id="GO:0005524">
    <property type="term" value="F:ATP binding"/>
    <property type="evidence" value="ECO:0007669"/>
    <property type="project" value="UniProtKB-KW"/>
</dbReference>
<evidence type="ECO:0000256" key="1">
    <source>
        <dbReference type="ARBA" id="ARBA00010638"/>
    </source>
</evidence>
<keyword evidence="3 4" id="KW-0067">ATP-binding</keyword>
<evidence type="ECO:0000313" key="7">
    <source>
        <dbReference type="Proteomes" id="UP000034832"/>
    </source>
</evidence>
<keyword evidence="7" id="KW-1185">Reference proteome</keyword>
<protein>
    <recommendedName>
        <fullName evidence="5">5-formyltetrahydrofolate cyclo-ligase</fullName>
        <ecNumber evidence="5">6.3.3.2</ecNumber>
    </recommendedName>
</protein>
<feature type="binding site" evidence="4">
    <location>
        <begin position="11"/>
        <end position="15"/>
    </location>
    <ligand>
        <name>ATP</name>
        <dbReference type="ChEBI" id="CHEBI:30616"/>
    </ligand>
</feature>
<dbReference type="RefSeq" id="WP_046827767.1">
    <property type="nucleotide sequence ID" value="NZ_LBIA02000001.1"/>
</dbReference>
<dbReference type="InterPro" id="IPR002698">
    <property type="entry name" value="FTHF_cligase"/>
</dbReference>
<comment type="cofactor">
    <cofactor evidence="5">
        <name>Mg(2+)</name>
        <dbReference type="ChEBI" id="CHEBI:18420"/>
    </cofactor>
</comment>
<evidence type="ECO:0000256" key="4">
    <source>
        <dbReference type="PIRSR" id="PIRSR006806-1"/>
    </source>
</evidence>
<dbReference type="Proteomes" id="UP000034832">
    <property type="component" value="Unassembled WGS sequence"/>
</dbReference>
<dbReference type="InterPro" id="IPR024185">
    <property type="entry name" value="FTHF_cligase-like_sf"/>
</dbReference>
<reference evidence="6" key="1">
    <citation type="submission" date="2019-04" db="EMBL/GenBank/DDBJ databases">
        <title>Whole genome sequencing of cave bacteria.</title>
        <authorList>
            <person name="Gan H.M."/>
            <person name="Barton H."/>
            <person name="Savka M.A."/>
        </authorList>
    </citation>
    <scope>NUCLEOTIDE SEQUENCE [LARGE SCALE GENOMIC DNA]</scope>
    <source>
        <strain evidence="6">LC387</strain>
    </source>
</reference>
<keyword evidence="5" id="KW-0460">Magnesium</keyword>
<accession>A0A4U6BMV2</accession>
<feature type="binding site" evidence="4">
    <location>
        <position position="61"/>
    </location>
    <ligand>
        <name>substrate</name>
    </ligand>
</feature>
<dbReference type="SUPFAM" id="SSF100950">
    <property type="entry name" value="NagB/RpiA/CoA transferase-like"/>
    <property type="match status" value="1"/>
</dbReference>
<keyword evidence="2 4" id="KW-0547">Nucleotide-binding</keyword>
<dbReference type="PIRSF" id="PIRSF006806">
    <property type="entry name" value="FTHF_cligase"/>
    <property type="match status" value="1"/>
</dbReference>
<sequence length="196" mass="21513">MDGNKFLDNLKDDFRRGALAQRDALSVEARADAARVIAAASLPVELPPGVIVAGYSPINNELDPYPLMRALADKGATLALPVIIARNEALIFRAWQPDEGLVRGPFGIFQPSSDADEVDPDIVLVPLAAFDRAGHRIGYGRGYYDRTLQDLRTIKKITVIGVAFAVQEIETVPRLPHDEQLDCVLTERELIDLRGL</sequence>
<comment type="catalytic activity">
    <reaction evidence="5">
        <text>(6S)-5-formyl-5,6,7,8-tetrahydrofolate + ATP = (6R)-5,10-methenyltetrahydrofolate + ADP + phosphate</text>
        <dbReference type="Rhea" id="RHEA:10488"/>
        <dbReference type="ChEBI" id="CHEBI:30616"/>
        <dbReference type="ChEBI" id="CHEBI:43474"/>
        <dbReference type="ChEBI" id="CHEBI:57455"/>
        <dbReference type="ChEBI" id="CHEBI:57457"/>
        <dbReference type="ChEBI" id="CHEBI:456216"/>
        <dbReference type="EC" id="6.3.3.2"/>
    </reaction>
</comment>
<evidence type="ECO:0000313" key="6">
    <source>
        <dbReference type="EMBL" id="TKT71686.1"/>
    </source>
</evidence>
<keyword evidence="5" id="KW-0479">Metal-binding</keyword>
<dbReference type="EC" id="6.3.3.2" evidence="5"/>
<dbReference type="EMBL" id="LBIA02000001">
    <property type="protein sequence ID" value="TKT71686.1"/>
    <property type="molecule type" value="Genomic_DNA"/>
</dbReference>
<dbReference type="STRING" id="211460.YH63_09170"/>
<evidence type="ECO:0000256" key="3">
    <source>
        <dbReference type="ARBA" id="ARBA00022840"/>
    </source>
</evidence>
<keyword evidence="6" id="KW-0436">Ligase</keyword>